<evidence type="ECO:0008006" key="2">
    <source>
        <dbReference type="Google" id="ProtNLM"/>
    </source>
</evidence>
<dbReference type="PANTHER" id="PTHR30337:SF0">
    <property type="entry name" value="NUCLEASE SBCCD SUBUNIT D"/>
    <property type="match status" value="1"/>
</dbReference>
<dbReference type="AlphaFoldDB" id="A0A0F8X7Q6"/>
<gene>
    <name evidence="1" type="ORF">LCGC14_2976870</name>
</gene>
<dbReference type="SUPFAM" id="SSF56300">
    <property type="entry name" value="Metallo-dependent phosphatases"/>
    <property type="match status" value="1"/>
</dbReference>
<dbReference type="EMBL" id="LAZR01060688">
    <property type="protein sequence ID" value="KKK65167.1"/>
    <property type="molecule type" value="Genomic_DNA"/>
</dbReference>
<feature type="non-terminal residue" evidence="1">
    <location>
        <position position="1"/>
    </location>
</feature>
<protein>
    <recommendedName>
        <fullName evidence="2">Calcineurin-like phosphoesterase domain-containing protein</fullName>
    </recommendedName>
</protein>
<dbReference type="InterPro" id="IPR050535">
    <property type="entry name" value="DNA_Repair-Maintenance_Comp"/>
</dbReference>
<sequence length="246" mass="27907">MSVHTLHWLNLLDLVTVIDEPIHRKLDKISLLPYTEDKAVMKQFFKDVAKNGEGISCFMHQGISNVPMGSGFLINEILTLDMIPDEIKHVYTGHYHKHTKVSDNATIIGSTMQLNWSDEGDTKGFLIVDTETGKIEQIESNAPRFVTYDMITALRPDRKRSVLVEGNFVRVTSYEDRFKDDIREELTGAGARSVEFVAHQVDVKRLQTPCGDDEFHLPSLVADYIKQQDVSEDRSKIGKEIMGVIK</sequence>
<proteinExistence type="predicted"/>
<dbReference type="InterPro" id="IPR029052">
    <property type="entry name" value="Metallo-depent_PP-like"/>
</dbReference>
<dbReference type="Gene3D" id="3.60.21.10">
    <property type="match status" value="1"/>
</dbReference>
<comment type="caution">
    <text evidence="1">The sequence shown here is derived from an EMBL/GenBank/DDBJ whole genome shotgun (WGS) entry which is preliminary data.</text>
</comment>
<name>A0A0F8X7Q6_9ZZZZ</name>
<dbReference type="PANTHER" id="PTHR30337">
    <property type="entry name" value="COMPONENT OF ATP-DEPENDENT DSDNA EXONUCLEASE"/>
    <property type="match status" value="1"/>
</dbReference>
<reference evidence="1" key="1">
    <citation type="journal article" date="2015" name="Nature">
        <title>Complex archaea that bridge the gap between prokaryotes and eukaryotes.</title>
        <authorList>
            <person name="Spang A."/>
            <person name="Saw J.H."/>
            <person name="Jorgensen S.L."/>
            <person name="Zaremba-Niedzwiedzka K."/>
            <person name="Martijn J."/>
            <person name="Lind A.E."/>
            <person name="van Eijk R."/>
            <person name="Schleper C."/>
            <person name="Guy L."/>
            <person name="Ettema T.J."/>
        </authorList>
    </citation>
    <scope>NUCLEOTIDE SEQUENCE</scope>
</reference>
<organism evidence="1">
    <name type="scientific">marine sediment metagenome</name>
    <dbReference type="NCBI Taxonomy" id="412755"/>
    <lineage>
        <taxon>unclassified sequences</taxon>
        <taxon>metagenomes</taxon>
        <taxon>ecological metagenomes</taxon>
    </lineage>
</organism>
<evidence type="ECO:0000313" key="1">
    <source>
        <dbReference type="EMBL" id="KKK65167.1"/>
    </source>
</evidence>
<accession>A0A0F8X7Q6</accession>